<organism evidence="1 2">
    <name type="scientific">Maudiozyma humilis</name>
    <name type="common">Sour dough yeast</name>
    <name type="synonym">Kazachstania humilis</name>
    <dbReference type="NCBI Taxonomy" id="51915"/>
    <lineage>
        <taxon>Eukaryota</taxon>
        <taxon>Fungi</taxon>
        <taxon>Dikarya</taxon>
        <taxon>Ascomycota</taxon>
        <taxon>Saccharomycotina</taxon>
        <taxon>Saccharomycetes</taxon>
        <taxon>Saccharomycetales</taxon>
        <taxon>Saccharomycetaceae</taxon>
        <taxon>Maudiozyma</taxon>
    </lineage>
</organism>
<evidence type="ECO:0000313" key="1">
    <source>
        <dbReference type="EMBL" id="GMM59210.1"/>
    </source>
</evidence>
<dbReference type="EMBL" id="BTGD01000027">
    <property type="protein sequence ID" value="GMM59210.1"/>
    <property type="molecule type" value="Genomic_DNA"/>
</dbReference>
<evidence type="ECO:0000313" key="2">
    <source>
        <dbReference type="Proteomes" id="UP001377567"/>
    </source>
</evidence>
<sequence length="88" mass="10041">MFAGEDANARLNNELDIFDAGRDEAELDKHAKGVDLVTHVIRNRFEDEDVAADLELAAAYKAMVERRAKNCGDERRAYKDKRYTFFTG</sequence>
<protein>
    <submittedName>
        <fullName evidence="1">Uncharacterized protein</fullName>
    </submittedName>
</protein>
<proteinExistence type="predicted"/>
<accession>A0AAV5S6M4</accession>
<dbReference type="AlphaFoldDB" id="A0AAV5S6M4"/>
<reference evidence="1 2" key="1">
    <citation type="journal article" date="2023" name="Elife">
        <title>Identification of key yeast species and microbe-microbe interactions impacting larval growth of Drosophila in the wild.</title>
        <authorList>
            <person name="Mure A."/>
            <person name="Sugiura Y."/>
            <person name="Maeda R."/>
            <person name="Honda K."/>
            <person name="Sakurai N."/>
            <person name="Takahashi Y."/>
            <person name="Watada M."/>
            <person name="Katoh T."/>
            <person name="Gotoh A."/>
            <person name="Gotoh Y."/>
            <person name="Taniguchi I."/>
            <person name="Nakamura K."/>
            <person name="Hayashi T."/>
            <person name="Katayama T."/>
            <person name="Uemura T."/>
            <person name="Hattori Y."/>
        </authorList>
    </citation>
    <scope>NUCLEOTIDE SEQUENCE [LARGE SCALE GENOMIC DNA]</scope>
    <source>
        <strain evidence="1 2">KH-74</strain>
    </source>
</reference>
<dbReference type="Proteomes" id="UP001377567">
    <property type="component" value="Unassembled WGS sequence"/>
</dbReference>
<name>A0AAV5S6M4_MAUHU</name>
<comment type="caution">
    <text evidence="1">The sequence shown here is derived from an EMBL/GenBank/DDBJ whole genome shotgun (WGS) entry which is preliminary data.</text>
</comment>
<gene>
    <name evidence="1" type="ORF">DAKH74_058270</name>
</gene>
<keyword evidence="2" id="KW-1185">Reference proteome</keyword>